<dbReference type="Proteomes" id="UP000038750">
    <property type="component" value="Unassembled WGS sequence"/>
</dbReference>
<dbReference type="InterPro" id="IPR047662">
    <property type="entry name" value="SemiSWEET"/>
</dbReference>
<feature type="transmembrane region" description="Helical" evidence="5">
    <location>
        <begin position="61"/>
        <end position="81"/>
    </location>
</feature>
<protein>
    <submittedName>
        <fullName evidence="6">PQ loop repeat</fullName>
    </submittedName>
</protein>
<reference evidence="6 7" key="1">
    <citation type="submission" date="2015-03" db="EMBL/GenBank/DDBJ databases">
        <authorList>
            <person name="Murphy D."/>
        </authorList>
    </citation>
    <scope>NUCLEOTIDE SEQUENCE [LARGE SCALE GENOMIC DNA]</scope>
    <source>
        <strain evidence="6 7">BR165/97</strain>
    </source>
</reference>
<dbReference type="AlphaFoldDB" id="A0A0T9N537"/>
<dbReference type="Pfam" id="PF04193">
    <property type="entry name" value="PQ-loop"/>
    <property type="match status" value="1"/>
</dbReference>
<comment type="subcellular location">
    <subcellularLocation>
        <location evidence="1">Membrane</location>
        <topology evidence="1">Multi-pass membrane protein</topology>
    </subcellularLocation>
</comment>
<evidence type="ECO:0000313" key="6">
    <source>
        <dbReference type="EMBL" id="CNG75680.1"/>
    </source>
</evidence>
<dbReference type="eggNOG" id="COG4095">
    <property type="taxonomic scope" value="Bacteria"/>
</dbReference>
<dbReference type="NCBIfam" id="NF037968">
    <property type="entry name" value="SemiSWEET_2"/>
    <property type="match status" value="1"/>
</dbReference>
<evidence type="ECO:0000256" key="1">
    <source>
        <dbReference type="ARBA" id="ARBA00004141"/>
    </source>
</evidence>
<accession>A0A0T9N537</accession>
<evidence type="ECO:0000256" key="5">
    <source>
        <dbReference type="SAM" id="Phobius"/>
    </source>
</evidence>
<dbReference type="STRING" id="631.CH53_2988"/>
<dbReference type="InterPro" id="IPR006603">
    <property type="entry name" value="PQ-loop_rpt"/>
</dbReference>
<proteinExistence type="predicted"/>
<sequence>MIMEWISLIGYLAASLTTLSFLPQAIKVISTRNTQGISLLMYGMFVAGLLLWLIYGVLISNMAVSLANLLTLLFALPILVIKYQNR</sequence>
<feature type="transmembrane region" description="Helical" evidence="5">
    <location>
        <begin position="37"/>
        <end position="55"/>
    </location>
</feature>
<evidence type="ECO:0000313" key="7">
    <source>
        <dbReference type="Proteomes" id="UP000038750"/>
    </source>
</evidence>
<dbReference type="EMBL" id="CPZJ01000034">
    <property type="protein sequence ID" value="CNG75680.1"/>
    <property type="molecule type" value="Genomic_DNA"/>
</dbReference>
<organism evidence="6 7">
    <name type="scientific">Yersinia intermedia</name>
    <dbReference type="NCBI Taxonomy" id="631"/>
    <lineage>
        <taxon>Bacteria</taxon>
        <taxon>Pseudomonadati</taxon>
        <taxon>Pseudomonadota</taxon>
        <taxon>Gammaproteobacteria</taxon>
        <taxon>Enterobacterales</taxon>
        <taxon>Yersiniaceae</taxon>
        <taxon>Yersinia</taxon>
    </lineage>
</organism>
<dbReference type="GO" id="GO:0051119">
    <property type="term" value="F:sugar transmembrane transporter activity"/>
    <property type="evidence" value="ECO:0007669"/>
    <property type="project" value="InterPro"/>
</dbReference>
<dbReference type="GO" id="GO:0016020">
    <property type="term" value="C:membrane"/>
    <property type="evidence" value="ECO:0007669"/>
    <property type="project" value="UniProtKB-SubCell"/>
</dbReference>
<evidence type="ECO:0000256" key="2">
    <source>
        <dbReference type="ARBA" id="ARBA00022692"/>
    </source>
</evidence>
<keyword evidence="3 5" id="KW-1133">Transmembrane helix</keyword>
<evidence type="ECO:0000256" key="3">
    <source>
        <dbReference type="ARBA" id="ARBA00022989"/>
    </source>
</evidence>
<keyword evidence="2 5" id="KW-0812">Transmembrane</keyword>
<name>A0A0T9N537_YERIN</name>
<dbReference type="KEGG" id="yin:CH53_2988"/>
<keyword evidence="4 5" id="KW-0472">Membrane</keyword>
<evidence type="ECO:0000256" key="4">
    <source>
        <dbReference type="ARBA" id="ARBA00023136"/>
    </source>
</evidence>
<feature type="transmembrane region" description="Helical" evidence="5">
    <location>
        <begin position="6"/>
        <end position="25"/>
    </location>
</feature>
<gene>
    <name evidence="6" type="ORF">ERS008530_04626</name>
</gene>
<dbReference type="Gene3D" id="1.20.1280.290">
    <property type="match status" value="1"/>
</dbReference>